<feature type="region of interest" description="Disordered" evidence="1">
    <location>
        <begin position="1"/>
        <end position="95"/>
    </location>
</feature>
<feature type="compositionally biased region" description="Polar residues" evidence="1">
    <location>
        <begin position="84"/>
        <end position="95"/>
    </location>
</feature>
<accession>A0A8H8DI48</accession>
<comment type="caution">
    <text evidence="2">The sequence shown here is derived from an EMBL/GenBank/DDBJ whole genome shotgun (WGS) entry which is preliminary data.</text>
</comment>
<name>A0A8H8DI48_9FUNG</name>
<feature type="compositionally biased region" description="Basic and acidic residues" evidence="1">
    <location>
        <begin position="46"/>
        <end position="57"/>
    </location>
</feature>
<evidence type="ECO:0000256" key="1">
    <source>
        <dbReference type="SAM" id="MobiDB-lite"/>
    </source>
</evidence>
<evidence type="ECO:0000313" key="2">
    <source>
        <dbReference type="EMBL" id="KAG5459489.1"/>
    </source>
</evidence>
<proteinExistence type="predicted"/>
<dbReference type="AlphaFoldDB" id="A0A8H8DI48"/>
<evidence type="ECO:0000313" key="3">
    <source>
        <dbReference type="Proteomes" id="UP000673691"/>
    </source>
</evidence>
<feature type="non-terminal residue" evidence="2">
    <location>
        <position position="1"/>
    </location>
</feature>
<dbReference type="EMBL" id="JAEFCI010006766">
    <property type="protein sequence ID" value="KAG5459489.1"/>
    <property type="molecule type" value="Genomic_DNA"/>
</dbReference>
<sequence>FRRIRTPSRGAAPSQGPRGILAFGKGEKKGVPESSGGQRGEYNAPVKDHALSRDHVPGQEITPKASFFTLERGRGTSRDATKTGARSPSRGSVLSNASRMTGLYDENKQMKRGGTVSVKTPTRKWPAYARWWPPSKGKKAAMEDRLQDLQDTVEELVSSDLHPDDENTRGAVLRLGFNGFVFFTSGLRGTLQYGKSSMRNGGRNAFYARRSSGGTGRWQSLFLARAVAGAVAVPFQRGCGSHAGGCGLCHNTGADNRDRSPYAGRVKHRGSADPKPSDLVVRALLASVPQFAGPGGAVTPSPTS</sequence>
<feature type="compositionally biased region" description="Basic and acidic residues" evidence="1">
    <location>
        <begin position="71"/>
        <end position="81"/>
    </location>
</feature>
<protein>
    <submittedName>
        <fullName evidence="2">Uncharacterized protein</fullName>
    </submittedName>
</protein>
<reference evidence="2 3" key="1">
    <citation type="journal article" name="Sci. Rep.">
        <title>Genome-scale phylogenetic analyses confirm Olpidium as the closest living zoosporic fungus to the non-flagellated, terrestrial fungi.</title>
        <authorList>
            <person name="Chang Y."/>
            <person name="Rochon D."/>
            <person name="Sekimoto S."/>
            <person name="Wang Y."/>
            <person name="Chovatia M."/>
            <person name="Sandor L."/>
            <person name="Salamov A."/>
            <person name="Grigoriev I.V."/>
            <person name="Stajich J.E."/>
            <person name="Spatafora J.W."/>
        </authorList>
    </citation>
    <scope>NUCLEOTIDE SEQUENCE [LARGE SCALE GENOMIC DNA]</scope>
    <source>
        <strain evidence="2">S191</strain>
    </source>
</reference>
<keyword evidence="3" id="KW-1185">Reference proteome</keyword>
<organism evidence="2 3">
    <name type="scientific">Olpidium bornovanus</name>
    <dbReference type="NCBI Taxonomy" id="278681"/>
    <lineage>
        <taxon>Eukaryota</taxon>
        <taxon>Fungi</taxon>
        <taxon>Fungi incertae sedis</taxon>
        <taxon>Olpidiomycota</taxon>
        <taxon>Olpidiomycotina</taxon>
        <taxon>Olpidiomycetes</taxon>
        <taxon>Olpidiales</taxon>
        <taxon>Olpidiaceae</taxon>
        <taxon>Olpidium</taxon>
    </lineage>
</organism>
<gene>
    <name evidence="2" type="ORF">BJ554DRAFT_103</name>
</gene>
<dbReference type="Proteomes" id="UP000673691">
    <property type="component" value="Unassembled WGS sequence"/>
</dbReference>